<dbReference type="InterPro" id="IPR039375">
    <property type="entry name" value="NodN-like"/>
</dbReference>
<evidence type="ECO:0000256" key="1">
    <source>
        <dbReference type="SAM" id="MobiDB-lite"/>
    </source>
</evidence>
<reference evidence="3" key="1">
    <citation type="submission" date="2021-01" db="EMBL/GenBank/DDBJ databases">
        <title>Ramlibacter sp. strain AW1 16S ribosomal RNA gene Genome sequencing and assembly.</title>
        <authorList>
            <person name="Kang M."/>
        </authorList>
    </citation>
    <scope>NUCLEOTIDE SEQUENCE</scope>
    <source>
        <strain evidence="3">AW1</strain>
    </source>
</reference>
<protein>
    <submittedName>
        <fullName evidence="3">MaoC family dehydratase</fullName>
    </submittedName>
</protein>
<name>A0A937D424_9BURK</name>
<dbReference type="CDD" id="cd03450">
    <property type="entry name" value="NodN"/>
    <property type="match status" value="1"/>
</dbReference>
<proteinExistence type="predicted"/>
<dbReference type="SUPFAM" id="SSF54637">
    <property type="entry name" value="Thioesterase/thiol ester dehydrase-isomerase"/>
    <property type="match status" value="1"/>
</dbReference>
<feature type="region of interest" description="Disordered" evidence="1">
    <location>
        <begin position="1"/>
        <end position="24"/>
    </location>
</feature>
<sequence length="186" mass="20023">MPAARPPEGAQPPPLAQGGGAARAAGHPGGAYPVSVVVAHAADLAAYVGQPLGASDWICLDQARIDAFAALTGDDHWIHVDVERAAREMPHGKTIVHGFLMLSLIPVLQRGIYTIQQRGRGLNYGCNRVRFTAPVPVGSRVRLRQSVKACTRLEDSTRIAFESTIELEGEERPALVAETLLQIYDR</sequence>
<feature type="domain" description="MaoC-like" evidence="2">
    <location>
        <begin position="46"/>
        <end position="155"/>
    </location>
</feature>
<dbReference type="Pfam" id="PF01575">
    <property type="entry name" value="MaoC_dehydratas"/>
    <property type="match status" value="1"/>
</dbReference>
<accession>A0A937D424</accession>
<dbReference type="PANTHER" id="PTHR42993:SF1">
    <property type="entry name" value="MAOC-LIKE DEHYDRATASE DOMAIN-CONTAINING PROTEIN"/>
    <property type="match status" value="1"/>
</dbReference>
<dbReference type="EMBL" id="JAEQNA010000001">
    <property type="protein sequence ID" value="MBL0419917.1"/>
    <property type="molecule type" value="Genomic_DNA"/>
</dbReference>
<dbReference type="Proteomes" id="UP000613011">
    <property type="component" value="Unassembled WGS sequence"/>
</dbReference>
<dbReference type="PANTHER" id="PTHR42993">
    <property type="entry name" value="MAOC-LIKE DEHYDRATASE DOMAIN-CONTAINING PROTEIN"/>
    <property type="match status" value="1"/>
</dbReference>
<dbReference type="InterPro" id="IPR029069">
    <property type="entry name" value="HotDog_dom_sf"/>
</dbReference>
<gene>
    <name evidence="3" type="ORF">JI739_06115</name>
</gene>
<keyword evidence="4" id="KW-1185">Reference proteome</keyword>
<dbReference type="AlphaFoldDB" id="A0A937D424"/>
<dbReference type="InterPro" id="IPR002539">
    <property type="entry name" value="MaoC-like_dom"/>
</dbReference>
<comment type="caution">
    <text evidence="3">The sequence shown here is derived from an EMBL/GenBank/DDBJ whole genome shotgun (WGS) entry which is preliminary data.</text>
</comment>
<evidence type="ECO:0000313" key="3">
    <source>
        <dbReference type="EMBL" id="MBL0419917.1"/>
    </source>
</evidence>
<evidence type="ECO:0000313" key="4">
    <source>
        <dbReference type="Proteomes" id="UP000613011"/>
    </source>
</evidence>
<dbReference type="Gene3D" id="3.10.129.10">
    <property type="entry name" value="Hotdog Thioesterase"/>
    <property type="match status" value="1"/>
</dbReference>
<evidence type="ECO:0000259" key="2">
    <source>
        <dbReference type="Pfam" id="PF01575"/>
    </source>
</evidence>
<organism evidence="3 4">
    <name type="scientific">Ramlibacter aurantiacus</name>
    <dbReference type="NCBI Taxonomy" id="2801330"/>
    <lineage>
        <taxon>Bacteria</taxon>
        <taxon>Pseudomonadati</taxon>
        <taxon>Pseudomonadota</taxon>
        <taxon>Betaproteobacteria</taxon>
        <taxon>Burkholderiales</taxon>
        <taxon>Comamonadaceae</taxon>
        <taxon>Ramlibacter</taxon>
    </lineage>
</organism>